<feature type="compositionally biased region" description="Low complexity" evidence="1">
    <location>
        <begin position="217"/>
        <end position="229"/>
    </location>
</feature>
<evidence type="ECO:0000259" key="2">
    <source>
        <dbReference type="PROSITE" id="PS51140"/>
    </source>
</evidence>
<comment type="caution">
    <text evidence="3">The sequence shown here is derived from an EMBL/GenBank/DDBJ whole genome shotgun (WGS) entry which is preliminary data.</text>
</comment>
<feature type="region of interest" description="Disordered" evidence="1">
    <location>
        <begin position="369"/>
        <end position="461"/>
    </location>
</feature>
<evidence type="ECO:0000313" key="4">
    <source>
        <dbReference type="Proteomes" id="UP001153069"/>
    </source>
</evidence>
<evidence type="ECO:0000313" key="3">
    <source>
        <dbReference type="EMBL" id="CAB9504235.1"/>
    </source>
</evidence>
<dbReference type="AlphaFoldDB" id="A0A9N8H9F9"/>
<name>A0A9N8H9F9_9STRA</name>
<dbReference type="InterPro" id="IPR032675">
    <property type="entry name" value="LRR_dom_sf"/>
</dbReference>
<dbReference type="InterPro" id="IPR003892">
    <property type="entry name" value="CUE"/>
</dbReference>
<feature type="region of interest" description="Disordered" evidence="1">
    <location>
        <begin position="241"/>
        <end position="355"/>
    </location>
</feature>
<organism evidence="3 4">
    <name type="scientific">Seminavis robusta</name>
    <dbReference type="NCBI Taxonomy" id="568900"/>
    <lineage>
        <taxon>Eukaryota</taxon>
        <taxon>Sar</taxon>
        <taxon>Stramenopiles</taxon>
        <taxon>Ochrophyta</taxon>
        <taxon>Bacillariophyta</taxon>
        <taxon>Bacillariophyceae</taxon>
        <taxon>Bacillariophycidae</taxon>
        <taxon>Naviculales</taxon>
        <taxon>Naviculaceae</taxon>
        <taxon>Seminavis</taxon>
    </lineage>
</organism>
<accession>A0A9N8H9F9</accession>
<feature type="compositionally biased region" description="Basic residues" evidence="1">
    <location>
        <begin position="102"/>
        <end position="113"/>
    </location>
</feature>
<dbReference type="SUPFAM" id="SSF52047">
    <property type="entry name" value="RNI-like"/>
    <property type="match status" value="1"/>
</dbReference>
<protein>
    <recommendedName>
        <fullName evidence="2">CUE domain-containing protein</fullName>
    </recommendedName>
</protein>
<evidence type="ECO:0000256" key="1">
    <source>
        <dbReference type="SAM" id="MobiDB-lite"/>
    </source>
</evidence>
<keyword evidence="4" id="KW-1185">Reference proteome</keyword>
<feature type="compositionally biased region" description="Low complexity" evidence="1">
    <location>
        <begin position="447"/>
        <end position="456"/>
    </location>
</feature>
<feature type="region of interest" description="Disordered" evidence="1">
    <location>
        <begin position="84"/>
        <end position="113"/>
    </location>
</feature>
<feature type="compositionally biased region" description="Low complexity" evidence="1">
    <location>
        <begin position="413"/>
        <end position="435"/>
    </location>
</feature>
<dbReference type="CDD" id="cd14279">
    <property type="entry name" value="CUE"/>
    <property type="match status" value="1"/>
</dbReference>
<dbReference type="EMBL" id="CAICTM010000189">
    <property type="protein sequence ID" value="CAB9504235.1"/>
    <property type="molecule type" value="Genomic_DNA"/>
</dbReference>
<dbReference type="Proteomes" id="UP001153069">
    <property type="component" value="Unassembled WGS sequence"/>
</dbReference>
<feature type="compositionally biased region" description="Polar residues" evidence="1">
    <location>
        <begin position="84"/>
        <end position="95"/>
    </location>
</feature>
<dbReference type="Gene3D" id="3.80.10.10">
    <property type="entry name" value="Ribonuclease Inhibitor"/>
    <property type="match status" value="1"/>
</dbReference>
<dbReference type="GO" id="GO:0043130">
    <property type="term" value="F:ubiquitin binding"/>
    <property type="evidence" value="ECO:0007669"/>
    <property type="project" value="InterPro"/>
</dbReference>
<gene>
    <name evidence="3" type="ORF">SEMRO_190_G081830.1</name>
</gene>
<feature type="compositionally biased region" description="Low complexity" evidence="1">
    <location>
        <begin position="290"/>
        <end position="308"/>
    </location>
</feature>
<dbReference type="PROSITE" id="PS51140">
    <property type="entry name" value="CUE"/>
    <property type="match status" value="1"/>
</dbReference>
<feature type="region of interest" description="Disordered" evidence="1">
    <location>
        <begin position="153"/>
        <end position="180"/>
    </location>
</feature>
<feature type="domain" description="CUE" evidence="2">
    <location>
        <begin position="9"/>
        <end position="53"/>
    </location>
</feature>
<sequence length="1108" mass="122902">MSQYYQETQRKEDVGTLQAMFGPPWTAELLGVVLDFYNGNVDETANKLLTLSEHHNGNPTPLVESLLLSGETTRQSAPTTAQILQERASSTSRGTVAQIPKSKMKKPPPPRKTRIKVSYADDSDKTATITIRKQTRKRIGTIQKLPQDFLRIPQKKQEPLFNPKTLDKLGDMPSDLLPNRNQQAKWNNYRRASAPLAETSNQPSKFQALRNSINFPSFPSTASKSSSPADNGHKDATKRSFFSQQGQENRARARSPSDGNNSLLSKFSVPKMTAPTITMPKIQLPSIKNTSPTSSTTQTSSSSTPPSQLKTAPPGPPGPPMALFSLTDRMESQQSPAPPPMGMFSRPNEDGHWFADNQQQPAQGLVTTSENDLLSGGGSYGLAPPESAPTDEKPGKWGLSIPAVPSLTKKASSDGNPSTTNNSSNNNNKSMWNFSPPSFAFSKNESESPPQESAPPLDNKSTRRWTLASMGSALKVSTSSANSPPTLNDIIDINDYSDSFGSIPQVEFRGVTLKQLQQLVENMRRHCVMEQWKSVETGRGLQPKHVSMYDLVRHYVIPHTQANSCSFVEQAFGKHHYEHGLPRPPQWYISHTWNDTVVDLVRCIEQHAIDRGLETDETAKYWISALSINQHQLGANVVADLDTLSDDSMLQDPRMTQRILQVTEGILCVIDKENRYFSRIWCLWEIFLALERAKVCLDSGDDRYLVDVYTLTDEEGPPVGVTDGAAQVDKYRLKESGSKDDIDTPSCRQVCSEIEWSELRVLRQSQFRYETCFDALKVNLESARASLEVDSRRIMNCIAQYKGINHGAVDSTHDAEALTLHPSYSHVNALIQGTFAGMCYRQALEAASKGDEQGLSNLKVVQAALSSSSIHNLEVCFAGCSAFQIREALKFVEILPISLQRLDLDYSFLDFQYAEEFAMGLGRLAPNLEVFKLNCAFCSKLSNLDKLFQELGKLINLLQLTLVIQPNKSITSVDGLTAALLEMPRLEKLELEFDCCGGYSRMVTAAKGGAAVNNISSIFRGTSDSSRLTQQFDQVSKLAHLDINGAYIDDSSITKLCRSIKSRNFDSKIQKLRLRFLGDTGKKLRDVETVEDLAETLQRIRNGLKLFS</sequence>
<reference evidence="3" key="1">
    <citation type="submission" date="2020-06" db="EMBL/GenBank/DDBJ databases">
        <authorList>
            <consortium name="Plant Systems Biology data submission"/>
        </authorList>
    </citation>
    <scope>NUCLEOTIDE SEQUENCE</scope>
    <source>
        <strain evidence="3">D6</strain>
    </source>
</reference>
<feature type="region of interest" description="Disordered" evidence="1">
    <location>
        <begin position="217"/>
        <end position="236"/>
    </location>
</feature>
<proteinExistence type="predicted"/>